<dbReference type="EC" id="2.7.6.2" evidence="5"/>
<keyword evidence="2" id="KW-0547">Nucleotide-binding</keyword>
<dbReference type="CDD" id="cd07995">
    <property type="entry name" value="TPK"/>
    <property type="match status" value="1"/>
</dbReference>
<comment type="caution">
    <text evidence="7">The sequence shown here is derived from an EMBL/GenBank/DDBJ whole genome shotgun (WGS) entry which is preliminary data.</text>
</comment>
<dbReference type="SMART" id="SM00983">
    <property type="entry name" value="TPK_B1_binding"/>
    <property type="match status" value="1"/>
</dbReference>
<dbReference type="InterPro" id="IPR006282">
    <property type="entry name" value="Thi_PPkinase"/>
</dbReference>
<evidence type="ECO:0000256" key="2">
    <source>
        <dbReference type="ARBA" id="ARBA00022741"/>
    </source>
</evidence>
<evidence type="ECO:0000256" key="3">
    <source>
        <dbReference type="ARBA" id="ARBA00022777"/>
    </source>
</evidence>
<dbReference type="NCBIfam" id="TIGR01378">
    <property type="entry name" value="thi_PPkinase"/>
    <property type="match status" value="1"/>
</dbReference>
<accession>A0ABX3IJ76</accession>
<evidence type="ECO:0000259" key="6">
    <source>
        <dbReference type="SMART" id="SM00983"/>
    </source>
</evidence>
<dbReference type="RefSeq" id="WP_077197811.1">
    <property type="nucleotide sequence ID" value="NZ_LBFC01000005.1"/>
</dbReference>
<dbReference type="InterPro" id="IPR053149">
    <property type="entry name" value="TPK"/>
</dbReference>
<name>A0ABX3IJ76_9BACT</name>
<evidence type="ECO:0000313" key="7">
    <source>
        <dbReference type="EMBL" id="ONN27876.1"/>
    </source>
</evidence>
<dbReference type="Gene3D" id="3.40.50.10240">
    <property type="entry name" value="Thiamin pyrophosphokinase, catalytic domain"/>
    <property type="match status" value="1"/>
</dbReference>
<dbReference type="EMBL" id="LBFC01000005">
    <property type="protein sequence ID" value="ONN27876.1"/>
    <property type="molecule type" value="Genomic_DNA"/>
</dbReference>
<protein>
    <recommendedName>
        <fullName evidence="5">Thiamine diphosphokinase</fullName>
        <ecNumber evidence="5">2.7.6.2</ecNumber>
    </recommendedName>
</protein>
<feature type="domain" description="Thiamin pyrophosphokinase thiamin-binding" evidence="6">
    <location>
        <begin position="135"/>
        <end position="194"/>
    </location>
</feature>
<reference evidence="7 8" key="1">
    <citation type="submission" date="2015-06" db="EMBL/GenBank/DDBJ databases">
        <title>Genome sequencing of Thermotogales isolates from hydrothermal vents.</title>
        <authorList>
            <person name="Haverkamp T.H."/>
            <person name="Kublanov I.V."/>
            <person name="Nesbo C.L."/>
        </authorList>
    </citation>
    <scope>NUCLEOTIDE SEQUENCE [LARGE SCALE GENOMIC DNA]</scope>
    <source>
        <strain evidence="8">ik275mar</strain>
    </source>
</reference>
<dbReference type="InterPro" id="IPR007371">
    <property type="entry name" value="TPK_catalytic"/>
</dbReference>
<keyword evidence="1" id="KW-0808">Transferase</keyword>
<dbReference type="PANTHER" id="PTHR41299:SF1">
    <property type="entry name" value="THIAMINE PYROPHOSPHOKINASE"/>
    <property type="match status" value="1"/>
</dbReference>
<evidence type="ECO:0000256" key="4">
    <source>
        <dbReference type="ARBA" id="ARBA00022840"/>
    </source>
</evidence>
<evidence type="ECO:0000256" key="5">
    <source>
        <dbReference type="NCBIfam" id="TIGR01378"/>
    </source>
</evidence>
<dbReference type="PANTHER" id="PTHR41299">
    <property type="entry name" value="THIAMINE PYROPHOSPHOKINASE"/>
    <property type="match status" value="1"/>
</dbReference>
<evidence type="ECO:0000256" key="1">
    <source>
        <dbReference type="ARBA" id="ARBA00022679"/>
    </source>
</evidence>
<keyword evidence="8" id="KW-1185">Reference proteome</keyword>
<dbReference type="Proteomes" id="UP000242616">
    <property type="component" value="Unassembled WGS sequence"/>
</dbReference>
<keyword evidence="4" id="KW-0067">ATP-binding</keyword>
<evidence type="ECO:0000313" key="8">
    <source>
        <dbReference type="Proteomes" id="UP000242616"/>
    </source>
</evidence>
<dbReference type="Pfam" id="PF04263">
    <property type="entry name" value="TPK_catalytic"/>
    <property type="match status" value="1"/>
</dbReference>
<dbReference type="Pfam" id="PF04265">
    <property type="entry name" value="TPK_B1_binding"/>
    <property type="match status" value="1"/>
</dbReference>
<gene>
    <name evidence="7" type="ORF">XJ44_01300</name>
</gene>
<sequence>MKATIILNGNAKETLYINSDIIIAADGGAKVLKERGILPNVIIGDLDSLDNDTLEYFKKNNVEIIEYPKEKDETDCEIAIKYAFENGYDEIEILNFFGERLDMILALFGLMKKFDTKILLRSEKLECSIIKNTFEKNVKIGEIWSFIPICNAKFKLDGFKYTFDGEMNIKNPIGISNETNSKNIKVQVFEGEVIYFRWLKKPL</sequence>
<organism evidence="7 8">
    <name type="scientific">Thermosipho affectus</name>
    <dbReference type="NCBI Taxonomy" id="660294"/>
    <lineage>
        <taxon>Bacteria</taxon>
        <taxon>Thermotogati</taxon>
        <taxon>Thermotogota</taxon>
        <taxon>Thermotogae</taxon>
        <taxon>Thermotogales</taxon>
        <taxon>Fervidobacteriaceae</taxon>
        <taxon>Thermosipho</taxon>
    </lineage>
</organism>
<keyword evidence="3" id="KW-0418">Kinase</keyword>
<dbReference type="SUPFAM" id="SSF63999">
    <property type="entry name" value="Thiamin pyrophosphokinase, catalytic domain"/>
    <property type="match status" value="1"/>
</dbReference>
<proteinExistence type="predicted"/>
<dbReference type="InterPro" id="IPR036759">
    <property type="entry name" value="TPK_catalytic_sf"/>
</dbReference>
<dbReference type="InterPro" id="IPR007373">
    <property type="entry name" value="Thiamin_PyroPKinase_B1-bd"/>
</dbReference>